<keyword evidence="3" id="KW-1185">Reference proteome</keyword>
<dbReference type="AlphaFoldDB" id="A0A919ENR7"/>
<reference evidence="2" key="1">
    <citation type="journal article" date="2014" name="Int. J. Syst. Evol. Microbiol.">
        <title>Complete genome sequence of Corynebacterium casei LMG S-19264T (=DSM 44701T), isolated from a smear-ripened cheese.</title>
        <authorList>
            <consortium name="US DOE Joint Genome Institute (JGI-PGF)"/>
            <person name="Walter F."/>
            <person name="Albersmeier A."/>
            <person name="Kalinowski J."/>
            <person name="Ruckert C."/>
        </authorList>
    </citation>
    <scope>NUCLEOTIDE SEQUENCE</scope>
    <source>
        <strain evidence="2">KCTC 42731</strain>
    </source>
</reference>
<dbReference type="EMBL" id="BNCK01000009">
    <property type="protein sequence ID" value="GHG03421.1"/>
    <property type="molecule type" value="Genomic_DNA"/>
</dbReference>
<protein>
    <recommendedName>
        <fullName evidence="4">Exonuclease III</fullName>
    </recommendedName>
</protein>
<sequence length="142" mass="14634">MKKLALGISLLVMSQGAFALSENAKFVAVDSSLESSFCVVAATQGYDAAKAAAKSVDGYKANLLHLTSCNGVSIREFANSAKTIVSKSIKVVPADMSDESKMCALAAQQGAKAVLKQFSSKASGVVCNGLSLTAFAKQNSSM</sequence>
<reference evidence="2" key="2">
    <citation type="submission" date="2020-09" db="EMBL/GenBank/DDBJ databases">
        <authorList>
            <person name="Sun Q."/>
            <person name="Kim S."/>
        </authorList>
    </citation>
    <scope>NUCLEOTIDE SEQUENCE</scope>
    <source>
        <strain evidence="2">KCTC 42731</strain>
    </source>
</reference>
<name>A0A919ENR7_9GAMM</name>
<gene>
    <name evidence="2" type="ORF">GCM10017161_35880</name>
</gene>
<accession>A0A919ENR7</accession>
<comment type="caution">
    <text evidence="2">The sequence shown here is derived from an EMBL/GenBank/DDBJ whole genome shotgun (WGS) entry which is preliminary data.</text>
</comment>
<evidence type="ECO:0008006" key="4">
    <source>
        <dbReference type="Google" id="ProtNLM"/>
    </source>
</evidence>
<evidence type="ECO:0000313" key="3">
    <source>
        <dbReference type="Proteomes" id="UP000623842"/>
    </source>
</evidence>
<dbReference type="RefSeq" id="WP_189773545.1">
    <property type="nucleotide sequence ID" value="NZ_BNCK01000009.1"/>
</dbReference>
<keyword evidence="1" id="KW-0732">Signal</keyword>
<proteinExistence type="predicted"/>
<evidence type="ECO:0000313" key="2">
    <source>
        <dbReference type="EMBL" id="GHG03421.1"/>
    </source>
</evidence>
<organism evidence="2 3">
    <name type="scientific">Thalassotalea marina</name>
    <dbReference type="NCBI Taxonomy" id="1673741"/>
    <lineage>
        <taxon>Bacteria</taxon>
        <taxon>Pseudomonadati</taxon>
        <taxon>Pseudomonadota</taxon>
        <taxon>Gammaproteobacteria</taxon>
        <taxon>Alteromonadales</taxon>
        <taxon>Colwelliaceae</taxon>
        <taxon>Thalassotalea</taxon>
    </lineage>
</organism>
<feature type="chain" id="PRO_5037288295" description="Exonuclease III" evidence="1">
    <location>
        <begin position="20"/>
        <end position="142"/>
    </location>
</feature>
<feature type="signal peptide" evidence="1">
    <location>
        <begin position="1"/>
        <end position="19"/>
    </location>
</feature>
<evidence type="ECO:0000256" key="1">
    <source>
        <dbReference type="SAM" id="SignalP"/>
    </source>
</evidence>
<dbReference type="Proteomes" id="UP000623842">
    <property type="component" value="Unassembled WGS sequence"/>
</dbReference>